<dbReference type="EC" id="3.2.1.17" evidence="1"/>
<accession>A0AAX3JCD6</accession>
<dbReference type="Gene3D" id="1.10.530.10">
    <property type="match status" value="1"/>
</dbReference>
<dbReference type="RefSeq" id="WP_159224264.1">
    <property type="nucleotide sequence ID" value="NZ_LR733503.1"/>
</dbReference>
<dbReference type="GO" id="GO:0003796">
    <property type="term" value="F:lysozyme activity"/>
    <property type="evidence" value="ECO:0007669"/>
    <property type="project" value="UniProtKB-EC"/>
</dbReference>
<organism evidence="1 2">
    <name type="scientific">Pantoea brenneri</name>
    <dbReference type="NCBI Taxonomy" id="472694"/>
    <lineage>
        <taxon>Bacteria</taxon>
        <taxon>Pseudomonadati</taxon>
        <taxon>Pseudomonadota</taxon>
        <taxon>Gammaproteobacteria</taxon>
        <taxon>Enterobacterales</taxon>
        <taxon>Erwiniaceae</taxon>
        <taxon>Pantoea</taxon>
    </lineage>
</organism>
<dbReference type="CDD" id="cd00736">
    <property type="entry name" value="lambda_lys-like"/>
    <property type="match status" value="1"/>
</dbReference>
<sequence>MYQSPNRKAFGDMLAFSEGTSTHPLTRMRGYDVIVTGLGEKQGEIFTDFSDHPFAHRQAKQINHGGLASTAAGRYQQLYRYWPAYKKQLSLPDFSPASQERLLDQLLKEQGAYADVLAGRIRTAIGKTNDIWASLTGSPYGQKTHKIEVLLTAYVNAGGTVTD</sequence>
<evidence type="ECO:0000313" key="1">
    <source>
        <dbReference type="EMBL" id="VXC60480.1"/>
    </source>
</evidence>
<evidence type="ECO:0000313" key="2">
    <source>
        <dbReference type="Proteomes" id="UP000433737"/>
    </source>
</evidence>
<dbReference type="InterPro" id="IPR023346">
    <property type="entry name" value="Lysozyme-like_dom_sf"/>
</dbReference>
<name>A0AAX3JCD6_9GAMM</name>
<dbReference type="Proteomes" id="UP000433737">
    <property type="component" value="Unassembled WGS sequence"/>
</dbReference>
<reference evidence="1 2" key="1">
    <citation type="submission" date="2019-10" db="EMBL/GenBank/DDBJ databases">
        <authorList>
            <person name="Karimi E."/>
        </authorList>
    </citation>
    <scope>NUCLEOTIDE SEQUENCE [LARGE SCALE GENOMIC DNA]</scope>
    <source>
        <strain evidence="1">Pantoea sp. 111</strain>
    </source>
</reference>
<dbReference type="EMBL" id="CABWMH010000052">
    <property type="protein sequence ID" value="VXC60480.1"/>
    <property type="molecule type" value="Genomic_DNA"/>
</dbReference>
<proteinExistence type="predicted"/>
<dbReference type="AlphaFoldDB" id="A0AAX3JCD6"/>
<gene>
    <name evidence="1" type="ORF">PANT111_560090</name>
</gene>
<dbReference type="SUPFAM" id="SSF53955">
    <property type="entry name" value="Lysozyme-like"/>
    <property type="match status" value="1"/>
</dbReference>
<protein>
    <submittedName>
        <fullName evidence="1">Lysozyme</fullName>
        <ecNumber evidence="1">3.2.1.17</ecNumber>
    </submittedName>
</protein>
<keyword evidence="1" id="KW-0378">Hydrolase</keyword>
<comment type="caution">
    <text evidence="1">The sequence shown here is derived from an EMBL/GenBank/DDBJ whole genome shotgun (WGS) entry which is preliminary data.</text>
</comment>
<keyword evidence="1" id="KW-0326">Glycosidase</keyword>